<proteinExistence type="predicted"/>
<evidence type="ECO:0000313" key="2">
    <source>
        <dbReference type="Proteomes" id="UP000324701"/>
    </source>
</evidence>
<dbReference type="EMBL" id="VTZN01000054">
    <property type="protein sequence ID" value="KAA1250175.1"/>
    <property type="molecule type" value="Genomic_DNA"/>
</dbReference>
<evidence type="ECO:0000313" key="1">
    <source>
        <dbReference type="EMBL" id="KAA1250175.1"/>
    </source>
</evidence>
<dbReference type="RefSeq" id="WP_149654000.1">
    <property type="nucleotide sequence ID" value="NZ_VTZN01000054.1"/>
</dbReference>
<keyword evidence="2" id="KW-1185">Reference proteome</keyword>
<dbReference type="OrthoDB" id="3826422at2"/>
<sequence>MAGAAEHGPQRFLADLAEAGISARVEGAVIIYNVSPIAGALAGVEVTTAVSVNELQSWPVTVPHWLHFPDYVVFATTNSDVSDCLTGWVRHSRDIGAFKTSIPVVHTWLAHVRGVLSDARQAA</sequence>
<comment type="caution">
    <text evidence="1">The sequence shown here is derived from an EMBL/GenBank/DDBJ whole genome shotgun (WGS) entry which is preliminary data.</text>
</comment>
<dbReference type="AlphaFoldDB" id="A0A5B1BQV4"/>
<organism evidence="1 2">
    <name type="scientific">Mycobacterium simiae</name>
    <name type="common">Mycobacterium habana</name>
    <dbReference type="NCBI Taxonomy" id="1784"/>
    <lineage>
        <taxon>Bacteria</taxon>
        <taxon>Bacillati</taxon>
        <taxon>Actinomycetota</taxon>
        <taxon>Actinomycetes</taxon>
        <taxon>Mycobacteriales</taxon>
        <taxon>Mycobacteriaceae</taxon>
        <taxon>Mycobacterium</taxon>
        <taxon>Mycobacterium simiae complex</taxon>
    </lineage>
</organism>
<gene>
    <name evidence="1" type="ORF">F0Q45_11075</name>
</gene>
<reference evidence="1 2" key="1">
    <citation type="submission" date="2019-09" db="EMBL/GenBank/DDBJ databases">
        <title>Report of infection by Mycobacterium simiae a patient suffering from pulmonary tuberculosis.</title>
        <authorList>
            <person name="Mohanty P.S."/>
            <person name="Bansal A.K."/>
            <person name="Singh H."/>
            <person name="Sharma S."/>
            <person name="Patil S.A."/>
            <person name="Upadhaya P."/>
            <person name="Singh P.K."/>
            <person name="Kumar D."/>
            <person name="Kumar S."/>
            <person name="Singh R.K."/>
            <person name="Chaudhary B."/>
        </authorList>
    </citation>
    <scope>NUCLEOTIDE SEQUENCE [LARGE SCALE GENOMIC DNA]</scope>
    <source>
        <strain evidence="1 2">JAL-560-SIM</strain>
    </source>
</reference>
<name>A0A5B1BQV4_MYCSI</name>
<dbReference type="Proteomes" id="UP000324701">
    <property type="component" value="Unassembled WGS sequence"/>
</dbReference>
<accession>A0A5B1BQV4</accession>
<protein>
    <submittedName>
        <fullName evidence="1">Uncharacterized protein</fullName>
    </submittedName>
</protein>